<evidence type="ECO:0000313" key="1">
    <source>
        <dbReference type="EMBL" id="KAI3680775.1"/>
    </source>
</evidence>
<proteinExistence type="predicted"/>
<organism evidence="1 2">
    <name type="scientific">Arctium lappa</name>
    <name type="common">Greater burdock</name>
    <name type="synonym">Lappa major</name>
    <dbReference type="NCBI Taxonomy" id="4217"/>
    <lineage>
        <taxon>Eukaryota</taxon>
        <taxon>Viridiplantae</taxon>
        <taxon>Streptophyta</taxon>
        <taxon>Embryophyta</taxon>
        <taxon>Tracheophyta</taxon>
        <taxon>Spermatophyta</taxon>
        <taxon>Magnoliopsida</taxon>
        <taxon>eudicotyledons</taxon>
        <taxon>Gunneridae</taxon>
        <taxon>Pentapetalae</taxon>
        <taxon>asterids</taxon>
        <taxon>campanulids</taxon>
        <taxon>Asterales</taxon>
        <taxon>Asteraceae</taxon>
        <taxon>Carduoideae</taxon>
        <taxon>Cardueae</taxon>
        <taxon>Arctiinae</taxon>
        <taxon>Arctium</taxon>
    </lineage>
</organism>
<dbReference type="Proteomes" id="UP001055879">
    <property type="component" value="Linkage Group LG13"/>
</dbReference>
<dbReference type="EMBL" id="CM042059">
    <property type="protein sequence ID" value="KAI3680775.1"/>
    <property type="molecule type" value="Genomic_DNA"/>
</dbReference>
<accession>A0ACB8Y6T4</accession>
<name>A0ACB8Y6T4_ARCLA</name>
<evidence type="ECO:0000313" key="2">
    <source>
        <dbReference type="Proteomes" id="UP001055879"/>
    </source>
</evidence>
<reference evidence="1 2" key="2">
    <citation type="journal article" date="2022" name="Mol. Ecol. Resour.">
        <title>The genomes of chicory, endive, great burdock and yacon provide insights into Asteraceae paleo-polyploidization history and plant inulin production.</title>
        <authorList>
            <person name="Fan W."/>
            <person name="Wang S."/>
            <person name="Wang H."/>
            <person name="Wang A."/>
            <person name="Jiang F."/>
            <person name="Liu H."/>
            <person name="Zhao H."/>
            <person name="Xu D."/>
            <person name="Zhang Y."/>
        </authorList>
    </citation>
    <scope>NUCLEOTIDE SEQUENCE [LARGE SCALE GENOMIC DNA]</scope>
    <source>
        <strain evidence="2">cv. Niubang</strain>
    </source>
</reference>
<keyword evidence="2" id="KW-1185">Reference proteome</keyword>
<protein>
    <submittedName>
        <fullName evidence="1">Uncharacterized protein</fullName>
    </submittedName>
</protein>
<comment type="caution">
    <text evidence="1">The sequence shown here is derived from an EMBL/GenBank/DDBJ whole genome shotgun (WGS) entry which is preliminary data.</text>
</comment>
<reference evidence="2" key="1">
    <citation type="journal article" date="2022" name="Mol. Ecol. Resour.">
        <title>The genomes of chicory, endive, great burdock and yacon provide insights into Asteraceae palaeo-polyploidization history and plant inulin production.</title>
        <authorList>
            <person name="Fan W."/>
            <person name="Wang S."/>
            <person name="Wang H."/>
            <person name="Wang A."/>
            <person name="Jiang F."/>
            <person name="Liu H."/>
            <person name="Zhao H."/>
            <person name="Xu D."/>
            <person name="Zhang Y."/>
        </authorList>
    </citation>
    <scope>NUCLEOTIDE SEQUENCE [LARGE SCALE GENOMIC DNA]</scope>
    <source>
        <strain evidence="2">cv. Niubang</strain>
    </source>
</reference>
<sequence>MEIEEASIISDFSDKPGFEESSDTSVNMEVPCLPHVVEIVPSGDNMYQCVGHDEQPKIKPVADSKFEVGVSDSSTYPPTTYILDLWSKPESVRNVALVGDFHHGKTVFMDMLVDDAVLIVDVAEGAMHEEVIDMFSVFFFVQETLSRAWALASSLIDLFVDFFVVASVSFVGCCICILISIEFSAASS</sequence>
<gene>
    <name evidence="1" type="ORF">L6452_35551</name>
</gene>